<gene>
    <name evidence="6" type="primary">hydF</name>
    <name evidence="6" type="ORF">U732_4152</name>
</gene>
<evidence type="ECO:0000259" key="3">
    <source>
        <dbReference type="Pfam" id="PF01926"/>
    </source>
</evidence>
<dbReference type="Pfam" id="PF18133">
    <property type="entry name" value="HydF_tetramer"/>
    <property type="match status" value="1"/>
</dbReference>
<dbReference type="GO" id="GO:0005525">
    <property type="term" value="F:GTP binding"/>
    <property type="evidence" value="ECO:0007669"/>
    <property type="project" value="UniProtKB-KW"/>
</dbReference>
<dbReference type="STRING" id="29341.RSJ17_10805"/>
<dbReference type="EMBL" id="AYSO01000010">
    <property type="protein sequence ID" value="KIE48379.1"/>
    <property type="molecule type" value="Genomic_DNA"/>
</dbReference>
<dbReference type="Proteomes" id="UP000031366">
    <property type="component" value="Unassembled WGS sequence"/>
</dbReference>
<feature type="domain" description="G" evidence="3">
    <location>
        <begin position="12"/>
        <end position="126"/>
    </location>
</feature>
<dbReference type="InterPro" id="IPR040644">
    <property type="entry name" value="HydF_tetramer"/>
</dbReference>
<evidence type="ECO:0000313" key="7">
    <source>
        <dbReference type="Proteomes" id="UP000031366"/>
    </source>
</evidence>
<dbReference type="NCBIfam" id="TIGR00231">
    <property type="entry name" value="small_GTP"/>
    <property type="match status" value="1"/>
</dbReference>
<sequence length="397" mass="44237">MLQTPNSNRVHISVFGRRNVGKSTLINGLTNQNTSLVSEVKGTTTDPVYKAIEFHPIGPVVFIDTAGIDDEGDIGKLRIEKTKEVLLKTDVAILLLDDESFKDFEIERHWYSLLKEKNIPVVGAINIKNANSIDKHNLSNIFNIKIVEINAITKDNLNQLKEELVKIISKTENDLLILGDIIKPKSKILLVAPQDIQAPKGRLILPQVQTLRDILDHHGIPMIVTLDEVEDALKLLNNKPDLVVVDSQVFKIVNELIPRDVPLTSFSILMARQKGDLKTLVDGAKTIDKLKSGDKVLISEACSHHSLKGDIAREKIPKLLSSKIKGIDIHNVSGSDFPEDLSQYKLVIHCGSCMFNRAQFMSRINCCNNINVSITNFGLAIAKLNNMLDRVIEPFKL</sequence>
<dbReference type="InterPro" id="IPR023873">
    <property type="entry name" value="FeFe-hyd_GTPase_HydF"/>
</dbReference>
<dbReference type="InterPro" id="IPR027417">
    <property type="entry name" value="P-loop_NTPase"/>
</dbReference>
<name>A0A0C1U6N7_9CLOT</name>
<dbReference type="NCBIfam" id="TIGR03918">
    <property type="entry name" value="GTP_HydF"/>
    <property type="match status" value="1"/>
</dbReference>
<dbReference type="Gene3D" id="3.40.50.11420">
    <property type="match status" value="1"/>
</dbReference>
<dbReference type="Pfam" id="PF01926">
    <property type="entry name" value="MMR_HSR1"/>
    <property type="match status" value="1"/>
</dbReference>
<evidence type="ECO:0000256" key="2">
    <source>
        <dbReference type="ARBA" id="ARBA00023134"/>
    </source>
</evidence>
<dbReference type="Gene3D" id="3.40.50.11410">
    <property type="match status" value="1"/>
</dbReference>
<dbReference type="SUPFAM" id="SSF52540">
    <property type="entry name" value="P-loop containing nucleoside triphosphate hydrolases"/>
    <property type="match status" value="1"/>
</dbReference>
<keyword evidence="7" id="KW-1185">Reference proteome</keyword>
<accession>A0A0C1U6N7</accession>
<dbReference type="Gene3D" id="3.40.50.300">
    <property type="entry name" value="P-loop containing nucleotide triphosphate hydrolases"/>
    <property type="match status" value="1"/>
</dbReference>
<dbReference type="GO" id="GO:0005737">
    <property type="term" value="C:cytoplasm"/>
    <property type="evidence" value="ECO:0007669"/>
    <property type="project" value="TreeGrafter"/>
</dbReference>
<dbReference type="PANTHER" id="PTHR42714:SF6">
    <property type="entry name" value="TRANSLATION INITIATION FACTOR IF-2"/>
    <property type="match status" value="1"/>
</dbReference>
<evidence type="ECO:0000313" key="6">
    <source>
        <dbReference type="EMBL" id="KIE48379.1"/>
    </source>
</evidence>
<feature type="domain" description="Hydrogen maturase F tetramerization" evidence="5">
    <location>
        <begin position="279"/>
        <end position="394"/>
    </location>
</feature>
<dbReference type="CDD" id="cd00880">
    <property type="entry name" value="Era_like"/>
    <property type="match status" value="1"/>
</dbReference>
<organism evidence="6 7">
    <name type="scientific">Clostridium argentinense CDC 2741</name>
    <dbReference type="NCBI Taxonomy" id="1418104"/>
    <lineage>
        <taxon>Bacteria</taxon>
        <taxon>Bacillati</taxon>
        <taxon>Bacillota</taxon>
        <taxon>Clostridia</taxon>
        <taxon>Eubacteriales</taxon>
        <taxon>Clostridiaceae</taxon>
        <taxon>Clostridium</taxon>
    </lineage>
</organism>
<dbReference type="RefSeq" id="WP_039629961.1">
    <property type="nucleotide sequence ID" value="NZ_AYSO01000010.1"/>
</dbReference>
<dbReference type="AlphaFoldDB" id="A0A0C1U6N7"/>
<dbReference type="GO" id="GO:0030488">
    <property type="term" value="P:tRNA methylation"/>
    <property type="evidence" value="ECO:0007669"/>
    <property type="project" value="TreeGrafter"/>
</dbReference>
<dbReference type="InterPro" id="IPR006073">
    <property type="entry name" value="GTP-bd"/>
</dbReference>
<protein>
    <submittedName>
        <fullName evidence="6">[FeFe] hydrogenase H-cluster maturation GTPase HydF</fullName>
    </submittedName>
</protein>
<dbReference type="GO" id="GO:0002098">
    <property type="term" value="P:tRNA wobble uridine modification"/>
    <property type="evidence" value="ECO:0007669"/>
    <property type="project" value="TreeGrafter"/>
</dbReference>
<reference evidence="6 7" key="1">
    <citation type="journal article" date="2015" name="Infect. Genet. Evol.">
        <title>Genomic sequences of six botulinum neurotoxin-producing strains representing three clostridial species illustrate the mobility and diversity of botulinum neurotoxin genes.</title>
        <authorList>
            <person name="Smith T.J."/>
            <person name="Hill K.K."/>
            <person name="Xie G."/>
            <person name="Foley B.T."/>
            <person name="Williamson C.H."/>
            <person name="Foster J.T."/>
            <person name="Johnson S.L."/>
            <person name="Chertkov O."/>
            <person name="Teshima H."/>
            <person name="Gibbons H.S."/>
            <person name="Johnsky L.A."/>
            <person name="Karavis M.A."/>
            <person name="Smith L.A."/>
        </authorList>
    </citation>
    <scope>NUCLEOTIDE SEQUENCE [LARGE SCALE GENOMIC DNA]</scope>
    <source>
        <strain evidence="6 7">CDC 2741</strain>
    </source>
</reference>
<keyword evidence="1" id="KW-0547">Nucleotide-binding</keyword>
<proteinExistence type="predicted"/>
<feature type="domain" description="Hydrogen maturase F dimerization" evidence="4">
    <location>
        <begin position="177"/>
        <end position="275"/>
    </location>
</feature>
<dbReference type="InterPro" id="IPR005225">
    <property type="entry name" value="Small_GTP-bd"/>
</dbReference>
<comment type="caution">
    <text evidence="6">The sequence shown here is derived from an EMBL/GenBank/DDBJ whole genome shotgun (WGS) entry which is preliminary data.</text>
</comment>
<dbReference type="Pfam" id="PF18128">
    <property type="entry name" value="HydF_dimer"/>
    <property type="match status" value="1"/>
</dbReference>
<evidence type="ECO:0000256" key="1">
    <source>
        <dbReference type="ARBA" id="ARBA00022741"/>
    </source>
</evidence>
<dbReference type="InterPro" id="IPR041606">
    <property type="entry name" value="HydF_dimer"/>
</dbReference>
<evidence type="ECO:0000259" key="5">
    <source>
        <dbReference type="Pfam" id="PF18133"/>
    </source>
</evidence>
<keyword evidence="2" id="KW-0342">GTP-binding</keyword>
<dbReference type="PANTHER" id="PTHR42714">
    <property type="entry name" value="TRNA MODIFICATION GTPASE GTPBP3"/>
    <property type="match status" value="1"/>
</dbReference>
<evidence type="ECO:0000259" key="4">
    <source>
        <dbReference type="Pfam" id="PF18128"/>
    </source>
</evidence>
<dbReference type="OrthoDB" id="9811338at2"/>